<proteinExistence type="inferred from homology"/>
<evidence type="ECO:0000256" key="5">
    <source>
        <dbReference type="ARBA" id="ARBA00022989"/>
    </source>
</evidence>
<dbReference type="Proteomes" id="UP000000483">
    <property type="component" value="Chromosome"/>
</dbReference>
<dbReference type="STRING" id="880072.Desac_2130"/>
<evidence type="ECO:0000256" key="2">
    <source>
        <dbReference type="ARBA" id="ARBA00005811"/>
    </source>
</evidence>
<dbReference type="RefSeq" id="WP_013707068.1">
    <property type="nucleotide sequence ID" value="NC_015388.1"/>
</dbReference>
<dbReference type="EMBL" id="CP002629">
    <property type="protein sequence ID" value="AEB09959.1"/>
    <property type="molecule type" value="Genomic_DNA"/>
</dbReference>
<comment type="similarity">
    <text evidence="2 7">Belongs to the ExbD/TolR family.</text>
</comment>
<name>F2NK15_DESAR</name>
<dbReference type="Gene3D" id="3.30.420.270">
    <property type="match status" value="1"/>
</dbReference>
<evidence type="ECO:0000256" key="3">
    <source>
        <dbReference type="ARBA" id="ARBA00022475"/>
    </source>
</evidence>
<dbReference type="GO" id="GO:0022857">
    <property type="term" value="F:transmembrane transporter activity"/>
    <property type="evidence" value="ECO:0007669"/>
    <property type="project" value="InterPro"/>
</dbReference>
<dbReference type="GO" id="GO:0005886">
    <property type="term" value="C:plasma membrane"/>
    <property type="evidence" value="ECO:0007669"/>
    <property type="project" value="UniProtKB-SubCell"/>
</dbReference>
<dbReference type="InterPro" id="IPR003400">
    <property type="entry name" value="ExbD"/>
</dbReference>
<keyword evidence="4 7" id="KW-0812">Transmembrane</keyword>
<reference evidence="9 10" key="1">
    <citation type="journal article" date="2011" name="Stand. Genomic Sci.">
        <title>Complete genome sequence of the acetate-degrading sulfate reducer Desulfobacca acetoxidans type strain (ASRB2).</title>
        <authorList>
            <person name="Goker M."/>
            <person name="Teshima H."/>
            <person name="Lapidus A."/>
            <person name="Nolan M."/>
            <person name="Lucas S."/>
            <person name="Hammon N."/>
            <person name="Deshpande S."/>
            <person name="Cheng J.F."/>
            <person name="Tapia R."/>
            <person name="Han C."/>
            <person name="Goodwin L."/>
            <person name="Pitluck S."/>
            <person name="Huntemann M."/>
            <person name="Liolios K."/>
            <person name="Ivanova N."/>
            <person name="Pagani I."/>
            <person name="Mavromatis K."/>
            <person name="Ovchinikova G."/>
            <person name="Pati A."/>
            <person name="Chen A."/>
            <person name="Palaniappan K."/>
            <person name="Land M."/>
            <person name="Hauser L."/>
            <person name="Brambilla E.M."/>
            <person name="Rohde M."/>
            <person name="Spring S."/>
            <person name="Detter J.C."/>
            <person name="Woyke T."/>
            <person name="Bristow J."/>
            <person name="Eisen J.A."/>
            <person name="Markowitz V."/>
            <person name="Hugenholtz P."/>
            <person name="Kyrpides N.C."/>
            <person name="Klenk H.P."/>
        </authorList>
    </citation>
    <scope>NUCLEOTIDE SEQUENCE [LARGE SCALE GENOMIC DNA]</scope>
    <source>
        <strain evidence="10">ATCC 700848 / DSM 11109 / ASRB2</strain>
    </source>
</reference>
<evidence type="ECO:0000256" key="1">
    <source>
        <dbReference type="ARBA" id="ARBA00004162"/>
    </source>
</evidence>
<evidence type="ECO:0000313" key="9">
    <source>
        <dbReference type="EMBL" id="AEB09959.1"/>
    </source>
</evidence>
<keyword evidence="10" id="KW-1185">Reference proteome</keyword>
<evidence type="ECO:0000256" key="4">
    <source>
        <dbReference type="ARBA" id="ARBA00022692"/>
    </source>
</evidence>
<dbReference type="GO" id="GO:0015031">
    <property type="term" value="P:protein transport"/>
    <property type="evidence" value="ECO:0007669"/>
    <property type="project" value="UniProtKB-KW"/>
</dbReference>
<dbReference type="KEGG" id="dao:Desac_2130"/>
<gene>
    <name evidence="9" type="ordered locus">Desac_2130</name>
</gene>
<organism evidence="9 10">
    <name type="scientific">Desulfobacca acetoxidans (strain ATCC 700848 / DSM 11109 / ASRB2)</name>
    <dbReference type="NCBI Taxonomy" id="880072"/>
    <lineage>
        <taxon>Bacteria</taxon>
        <taxon>Pseudomonadati</taxon>
        <taxon>Thermodesulfobacteriota</taxon>
        <taxon>Desulfobaccia</taxon>
        <taxon>Desulfobaccales</taxon>
        <taxon>Desulfobaccaceae</taxon>
        <taxon>Desulfobacca</taxon>
    </lineage>
</organism>
<keyword evidence="5 8" id="KW-1133">Transmembrane helix</keyword>
<evidence type="ECO:0000256" key="6">
    <source>
        <dbReference type="ARBA" id="ARBA00023136"/>
    </source>
</evidence>
<dbReference type="eggNOG" id="COG0848">
    <property type="taxonomic scope" value="Bacteria"/>
</dbReference>
<keyword evidence="6 8" id="KW-0472">Membrane</keyword>
<keyword evidence="7" id="KW-0813">Transport</keyword>
<dbReference type="OrthoDB" id="9793581at2"/>
<evidence type="ECO:0000313" key="10">
    <source>
        <dbReference type="Proteomes" id="UP000000483"/>
    </source>
</evidence>
<comment type="subcellular location">
    <subcellularLocation>
        <location evidence="1">Cell membrane</location>
        <topology evidence="1">Single-pass membrane protein</topology>
    </subcellularLocation>
    <subcellularLocation>
        <location evidence="7">Cell membrane</location>
        <topology evidence="7">Single-pass type II membrane protein</topology>
    </subcellularLocation>
</comment>
<sequence length="135" mass="15337">MIEFVRRRKNHQHINLTPLVDVVFLLLLFFMLTAHFVTAPTIKIALPDSKTAEPEVKEEVIISVAKDGALFLDKDPIMLTGLQYSLQEKLKKLKKPSVRIKSDREARLGLIVNVVDEIRLSGAGAFSIETERQRE</sequence>
<feature type="transmembrane region" description="Helical" evidence="8">
    <location>
        <begin position="16"/>
        <end position="37"/>
    </location>
</feature>
<dbReference type="PANTHER" id="PTHR30558:SF3">
    <property type="entry name" value="BIOPOLYMER TRANSPORT PROTEIN EXBD-RELATED"/>
    <property type="match status" value="1"/>
</dbReference>
<dbReference type="AlphaFoldDB" id="F2NK15"/>
<evidence type="ECO:0000256" key="8">
    <source>
        <dbReference type="SAM" id="Phobius"/>
    </source>
</evidence>
<dbReference type="HOGENOM" id="CLU_085305_3_5_7"/>
<keyword evidence="3" id="KW-1003">Cell membrane</keyword>
<dbReference type="PANTHER" id="PTHR30558">
    <property type="entry name" value="EXBD MEMBRANE COMPONENT OF PMF-DRIVEN MACROMOLECULE IMPORT SYSTEM"/>
    <property type="match status" value="1"/>
</dbReference>
<reference evidence="10" key="2">
    <citation type="submission" date="2011-03" db="EMBL/GenBank/DDBJ databases">
        <title>The complete genome of Desulfobacca acetoxidans DSM 11109.</title>
        <authorList>
            <consortium name="US DOE Joint Genome Institute (JGI-PGF)"/>
            <person name="Lucas S."/>
            <person name="Copeland A."/>
            <person name="Lapidus A."/>
            <person name="Bruce D."/>
            <person name="Goodwin L."/>
            <person name="Pitluck S."/>
            <person name="Peters L."/>
            <person name="Kyrpides N."/>
            <person name="Mavromatis K."/>
            <person name="Ivanova N."/>
            <person name="Ovchinnikova G."/>
            <person name="Teshima H."/>
            <person name="Detter J.C."/>
            <person name="Han C."/>
            <person name="Land M."/>
            <person name="Hauser L."/>
            <person name="Markowitz V."/>
            <person name="Cheng J.-F."/>
            <person name="Hugenholtz P."/>
            <person name="Woyke T."/>
            <person name="Wu D."/>
            <person name="Spring S."/>
            <person name="Schueler E."/>
            <person name="Brambilla E."/>
            <person name="Klenk H.-P."/>
            <person name="Eisen J.A."/>
        </authorList>
    </citation>
    <scope>NUCLEOTIDE SEQUENCE [LARGE SCALE GENOMIC DNA]</scope>
    <source>
        <strain evidence="10">ATCC 700848 / DSM 11109 / ASRB2</strain>
    </source>
</reference>
<protein>
    <submittedName>
        <fullName evidence="9">Biopolymer transport protein ExbD/TolR</fullName>
    </submittedName>
</protein>
<keyword evidence="7" id="KW-0653">Protein transport</keyword>
<evidence type="ECO:0000256" key="7">
    <source>
        <dbReference type="RuleBase" id="RU003879"/>
    </source>
</evidence>
<accession>F2NK15</accession>
<dbReference type="Pfam" id="PF02472">
    <property type="entry name" value="ExbD"/>
    <property type="match status" value="1"/>
</dbReference>